<proteinExistence type="predicted"/>
<comment type="caution">
    <text evidence="1">The sequence shown here is derived from an EMBL/GenBank/DDBJ whole genome shotgun (WGS) entry which is preliminary data.</text>
</comment>
<sequence length="59" mass="7091">MLNKFFGMFALSNLMYEKQEDNIDTFQDKLLGPIEHDYKSDGLTTEIEVFTYYRRTLKM</sequence>
<accession>A0ABQ7ME88</accession>
<dbReference type="Proteomes" id="UP000823674">
    <property type="component" value="Chromosome A05"/>
</dbReference>
<protein>
    <submittedName>
        <fullName evidence="1">Uncharacterized protein</fullName>
    </submittedName>
</protein>
<organism evidence="1 2">
    <name type="scientific">Brassica rapa subsp. trilocularis</name>
    <dbReference type="NCBI Taxonomy" id="1813537"/>
    <lineage>
        <taxon>Eukaryota</taxon>
        <taxon>Viridiplantae</taxon>
        <taxon>Streptophyta</taxon>
        <taxon>Embryophyta</taxon>
        <taxon>Tracheophyta</taxon>
        <taxon>Spermatophyta</taxon>
        <taxon>Magnoliopsida</taxon>
        <taxon>eudicotyledons</taxon>
        <taxon>Gunneridae</taxon>
        <taxon>Pentapetalae</taxon>
        <taxon>rosids</taxon>
        <taxon>malvids</taxon>
        <taxon>Brassicales</taxon>
        <taxon>Brassicaceae</taxon>
        <taxon>Brassiceae</taxon>
        <taxon>Brassica</taxon>
    </lineage>
</organism>
<evidence type="ECO:0000313" key="1">
    <source>
        <dbReference type="EMBL" id="KAG5395811.1"/>
    </source>
</evidence>
<reference evidence="1 2" key="1">
    <citation type="submission" date="2021-03" db="EMBL/GenBank/DDBJ databases">
        <authorList>
            <person name="King G.J."/>
            <person name="Bancroft I."/>
            <person name="Baten A."/>
            <person name="Bloomfield J."/>
            <person name="Borpatragohain P."/>
            <person name="He Z."/>
            <person name="Irish N."/>
            <person name="Irwin J."/>
            <person name="Liu K."/>
            <person name="Mauleon R.P."/>
            <person name="Moore J."/>
            <person name="Morris R."/>
            <person name="Ostergaard L."/>
            <person name="Wang B."/>
            <person name="Wells R."/>
        </authorList>
    </citation>
    <scope>NUCLEOTIDE SEQUENCE [LARGE SCALE GENOMIC DNA]</scope>
    <source>
        <strain evidence="1">R-o-18</strain>
        <tissue evidence="1">Leaf</tissue>
    </source>
</reference>
<dbReference type="EMBL" id="JADBGQ010000005">
    <property type="protein sequence ID" value="KAG5395811.1"/>
    <property type="molecule type" value="Genomic_DNA"/>
</dbReference>
<name>A0ABQ7ME88_BRACM</name>
<evidence type="ECO:0000313" key="2">
    <source>
        <dbReference type="Proteomes" id="UP000823674"/>
    </source>
</evidence>
<keyword evidence="2" id="KW-1185">Reference proteome</keyword>
<gene>
    <name evidence="1" type="primary">A05p005730.1_BraROA</name>
    <name evidence="1" type="ORF">IGI04_017625</name>
</gene>